<comment type="caution">
    <text evidence="3">The sequence shown here is derived from an EMBL/GenBank/DDBJ whole genome shotgun (WGS) entry which is preliminary data.</text>
</comment>
<organism evidence="3 4">
    <name type="scientific">Rhododendron griersonianum</name>
    <dbReference type="NCBI Taxonomy" id="479676"/>
    <lineage>
        <taxon>Eukaryota</taxon>
        <taxon>Viridiplantae</taxon>
        <taxon>Streptophyta</taxon>
        <taxon>Embryophyta</taxon>
        <taxon>Tracheophyta</taxon>
        <taxon>Spermatophyta</taxon>
        <taxon>Magnoliopsida</taxon>
        <taxon>eudicotyledons</taxon>
        <taxon>Gunneridae</taxon>
        <taxon>Pentapetalae</taxon>
        <taxon>asterids</taxon>
        <taxon>Ericales</taxon>
        <taxon>Ericaceae</taxon>
        <taxon>Ericoideae</taxon>
        <taxon>Rhodoreae</taxon>
        <taxon>Rhododendron</taxon>
    </lineage>
</organism>
<evidence type="ECO:0000256" key="2">
    <source>
        <dbReference type="SAM" id="MobiDB-lite"/>
    </source>
</evidence>
<dbReference type="Proteomes" id="UP000823749">
    <property type="component" value="Chromosome 8"/>
</dbReference>
<dbReference type="Pfam" id="PF05327">
    <property type="entry name" value="RRN3"/>
    <property type="match status" value="1"/>
</dbReference>
<gene>
    <name evidence="3" type="ORF">RHGRI_022558</name>
</gene>
<evidence type="ECO:0000313" key="3">
    <source>
        <dbReference type="EMBL" id="KAG5534463.1"/>
    </source>
</evidence>
<dbReference type="GO" id="GO:0005634">
    <property type="term" value="C:nucleus"/>
    <property type="evidence" value="ECO:0007669"/>
    <property type="project" value="TreeGrafter"/>
</dbReference>
<dbReference type="InterPro" id="IPR007991">
    <property type="entry name" value="RNA_pol_I_trans_ini_fac_RRN3"/>
</dbReference>
<dbReference type="EMBL" id="JACTNZ010000008">
    <property type="protein sequence ID" value="KAG5534463.1"/>
    <property type="molecule type" value="Genomic_DNA"/>
</dbReference>
<dbReference type="PANTHER" id="PTHR12790">
    <property type="entry name" value="TRANSCRIPTION INITIATION FACTOR IA RRN3"/>
    <property type="match status" value="1"/>
</dbReference>
<feature type="region of interest" description="Disordered" evidence="2">
    <location>
        <begin position="256"/>
        <end position="279"/>
    </location>
</feature>
<evidence type="ECO:0008006" key="5">
    <source>
        <dbReference type="Google" id="ProtNLM"/>
    </source>
</evidence>
<feature type="compositionally biased region" description="Acidic residues" evidence="2">
    <location>
        <begin position="256"/>
        <end position="265"/>
    </location>
</feature>
<sequence length="632" mass="71627">MGVELAAGKAGLTEMEDVNFTDLEVVRFVRDALTSFTVGDRENYEQLIGVIHHTKNLAPDEVALLVTSLKALSGAVSCFDNVHHELLSAIFGMSMWHYSPDVMDALVELIIALAAASGKYIDSCLDMLVRNFMPPYNFLELLKQPRGLAKKDHVLDRVHSALEDIADLIPLAPLRLKRIVCDKMPHSSNKEPMIVIYAENMLRLERSVMGELVGDMMLAAVVDKLIDLDVEIEWEDILQDDSGKGIFEMELEDVEETLDDDDQEGEQLPREYSSGRSFRGNASAEKLDSMLVLMFEHLKTCAKDGHLAKVFETLLESFQITVLSAYKSKFSQFVMFYACSLDPENCGTRFANILADIFLSSSYPPFKRMSAVAYLASYLSRAKFLSVSFVVKMLQRFQLVGWCWNYCENQDGTINPEAHRVFYSGCQAIMYVLCFRMRSAMDVPRLKSQLFLMPIEAILKHPLNSLKVCLPSIVEEFLRQAKAARLFMVSETFVFNDMLESELSRAFGGMERLDMFFPFDPCLLKKSDRFIRPNFVFWSMVRTTYDNDDEEGSSEEDVFEDFTGGSGENVVNDAMAASYEDHDIDLDEFDYSMNKMSITPKNSLKYRFGGELRGGAMQMPSRIRPSMSPESL</sequence>
<evidence type="ECO:0000256" key="1">
    <source>
        <dbReference type="ARBA" id="ARBA00010098"/>
    </source>
</evidence>
<dbReference type="AlphaFoldDB" id="A0AAV6J3G3"/>
<comment type="similarity">
    <text evidence="1">Belongs to the RRN3 family.</text>
</comment>
<name>A0AAV6J3G3_9ERIC</name>
<dbReference type="GO" id="GO:0001042">
    <property type="term" value="F:RNA polymerase I core binding"/>
    <property type="evidence" value="ECO:0007669"/>
    <property type="project" value="TreeGrafter"/>
</dbReference>
<dbReference type="GO" id="GO:0001181">
    <property type="term" value="F:RNA polymerase I general transcription initiation factor activity"/>
    <property type="evidence" value="ECO:0007669"/>
    <property type="project" value="InterPro"/>
</dbReference>
<dbReference type="GO" id="GO:0006361">
    <property type="term" value="P:transcription initiation at RNA polymerase I promoter"/>
    <property type="evidence" value="ECO:0007669"/>
    <property type="project" value="InterPro"/>
</dbReference>
<proteinExistence type="inferred from homology"/>
<keyword evidence="4" id="KW-1185">Reference proteome</keyword>
<evidence type="ECO:0000313" key="4">
    <source>
        <dbReference type="Proteomes" id="UP000823749"/>
    </source>
</evidence>
<dbReference type="PANTHER" id="PTHR12790:SF0">
    <property type="entry name" value="RNA POLYMERASE I-SPECIFIC TRANSCRIPTION INITIATION FACTOR RRN3-RELATED"/>
    <property type="match status" value="1"/>
</dbReference>
<reference evidence="3" key="1">
    <citation type="submission" date="2020-08" db="EMBL/GenBank/DDBJ databases">
        <title>Plant Genome Project.</title>
        <authorList>
            <person name="Zhang R.-G."/>
        </authorList>
    </citation>
    <scope>NUCLEOTIDE SEQUENCE</scope>
    <source>
        <strain evidence="3">WSP0</strain>
        <tissue evidence="3">Leaf</tissue>
    </source>
</reference>
<protein>
    <recommendedName>
        <fullName evidence="5">RNA polymerase I-specific transcription initiation factor RRN3</fullName>
    </recommendedName>
</protein>
<accession>A0AAV6J3G3</accession>